<dbReference type="EMBL" id="CAACVG010009942">
    <property type="protein sequence ID" value="VEN54585.1"/>
    <property type="molecule type" value="Genomic_DNA"/>
</dbReference>
<accession>A0A653D3Q6</accession>
<keyword evidence="1" id="KW-0732">Signal</keyword>
<sequence>MKTVLVMLVLLAICLTLASATFTCPQGTHSGVCTQNFCAACCTLHRASNPRCNGSTCLCD</sequence>
<evidence type="ECO:0000256" key="1">
    <source>
        <dbReference type="SAM" id="SignalP"/>
    </source>
</evidence>
<name>A0A653D3Q6_CALMS</name>
<gene>
    <name evidence="2" type="ORF">CALMAC_LOCUS14024</name>
</gene>
<dbReference type="Proteomes" id="UP000410492">
    <property type="component" value="Unassembled WGS sequence"/>
</dbReference>
<reference evidence="2 3" key="1">
    <citation type="submission" date="2019-01" db="EMBL/GenBank/DDBJ databases">
        <authorList>
            <person name="Sayadi A."/>
        </authorList>
    </citation>
    <scope>NUCLEOTIDE SEQUENCE [LARGE SCALE GENOMIC DNA]</scope>
</reference>
<evidence type="ECO:0000313" key="3">
    <source>
        <dbReference type="Proteomes" id="UP000410492"/>
    </source>
</evidence>
<protein>
    <recommendedName>
        <fullName evidence="4">Invertebrate defensins family profile domain-containing protein</fullName>
    </recommendedName>
</protein>
<proteinExistence type="predicted"/>
<organism evidence="2 3">
    <name type="scientific">Callosobruchus maculatus</name>
    <name type="common">Southern cowpea weevil</name>
    <name type="synonym">Pulse bruchid</name>
    <dbReference type="NCBI Taxonomy" id="64391"/>
    <lineage>
        <taxon>Eukaryota</taxon>
        <taxon>Metazoa</taxon>
        <taxon>Ecdysozoa</taxon>
        <taxon>Arthropoda</taxon>
        <taxon>Hexapoda</taxon>
        <taxon>Insecta</taxon>
        <taxon>Pterygota</taxon>
        <taxon>Neoptera</taxon>
        <taxon>Endopterygota</taxon>
        <taxon>Coleoptera</taxon>
        <taxon>Polyphaga</taxon>
        <taxon>Cucujiformia</taxon>
        <taxon>Chrysomeloidea</taxon>
        <taxon>Chrysomelidae</taxon>
        <taxon>Bruchinae</taxon>
        <taxon>Bruchini</taxon>
        <taxon>Callosobruchus</taxon>
    </lineage>
</organism>
<evidence type="ECO:0008006" key="4">
    <source>
        <dbReference type="Google" id="ProtNLM"/>
    </source>
</evidence>
<evidence type="ECO:0000313" key="2">
    <source>
        <dbReference type="EMBL" id="VEN54585.1"/>
    </source>
</evidence>
<feature type="signal peptide" evidence="1">
    <location>
        <begin position="1"/>
        <end position="20"/>
    </location>
</feature>
<dbReference type="AlphaFoldDB" id="A0A653D3Q6"/>
<keyword evidence="3" id="KW-1185">Reference proteome</keyword>
<feature type="chain" id="PRO_5024849893" description="Invertebrate defensins family profile domain-containing protein" evidence="1">
    <location>
        <begin position="21"/>
        <end position="60"/>
    </location>
</feature>